<dbReference type="Gene3D" id="3.30.420.10">
    <property type="entry name" value="Ribonuclease H-like superfamily/Ribonuclease H"/>
    <property type="match status" value="1"/>
</dbReference>
<dbReference type="SUPFAM" id="SSF50630">
    <property type="entry name" value="Acid proteases"/>
    <property type="match status" value="1"/>
</dbReference>
<evidence type="ECO:0000256" key="4">
    <source>
        <dbReference type="ARBA" id="ARBA00022722"/>
    </source>
</evidence>
<dbReference type="InterPro" id="IPR041373">
    <property type="entry name" value="RT_RNaseH"/>
</dbReference>
<dbReference type="SUPFAM" id="SSF56672">
    <property type="entry name" value="DNA/RNA polymerases"/>
    <property type="match status" value="1"/>
</dbReference>
<dbReference type="InterPro" id="IPR001584">
    <property type="entry name" value="Integrase_cat-core"/>
</dbReference>
<dbReference type="Gene3D" id="3.10.10.10">
    <property type="entry name" value="HIV Type 1 Reverse Transcriptase, subunit A, domain 1"/>
    <property type="match status" value="1"/>
</dbReference>
<feature type="coiled-coil region" evidence="8">
    <location>
        <begin position="652"/>
        <end position="679"/>
    </location>
</feature>
<organism evidence="12 13">
    <name type="scientific">Elysia crispata</name>
    <name type="common">lettuce slug</name>
    <dbReference type="NCBI Taxonomy" id="231223"/>
    <lineage>
        <taxon>Eukaryota</taxon>
        <taxon>Metazoa</taxon>
        <taxon>Spiralia</taxon>
        <taxon>Lophotrochozoa</taxon>
        <taxon>Mollusca</taxon>
        <taxon>Gastropoda</taxon>
        <taxon>Heterobranchia</taxon>
        <taxon>Euthyneura</taxon>
        <taxon>Panpulmonata</taxon>
        <taxon>Sacoglossa</taxon>
        <taxon>Placobranchoidea</taxon>
        <taxon>Plakobranchidae</taxon>
        <taxon>Elysia</taxon>
    </lineage>
</organism>
<dbReference type="Pfam" id="PF00665">
    <property type="entry name" value="rve"/>
    <property type="match status" value="1"/>
</dbReference>
<evidence type="ECO:0000313" key="13">
    <source>
        <dbReference type="Proteomes" id="UP001283361"/>
    </source>
</evidence>
<protein>
    <recommendedName>
        <fullName evidence="1">RNA-directed DNA polymerase</fullName>
        <ecNumber evidence="1">2.7.7.49</ecNumber>
    </recommendedName>
</protein>
<dbReference type="EMBL" id="JAWDGP010007412">
    <property type="protein sequence ID" value="KAK3719874.1"/>
    <property type="molecule type" value="Genomic_DNA"/>
</dbReference>
<dbReference type="Pfam" id="PF00078">
    <property type="entry name" value="RVT_1"/>
    <property type="match status" value="1"/>
</dbReference>
<dbReference type="SUPFAM" id="SSF53098">
    <property type="entry name" value="Ribonuclease H-like"/>
    <property type="match status" value="1"/>
</dbReference>
<keyword evidence="2" id="KW-0808">Transferase</keyword>
<comment type="caution">
    <text evidence="12">The sequence shown here is derived from an EMBL/GenBank/DDBJ whole genome shotgun (WGS) entry which is preliminary data.</text>
</comment>
<evidence type="ECO:0000259" key="10">
    <source>
        <dbReference type="PROSITE" id="PS50878"/>
    </source>
</evidence>
<dbReference type="CDD" id="cd01647">
    <property type="entry name" value="RT_LTR"/>
    <property type="match status" value="1"/>
</dbReference>
<dbReference type="GO" id="GO:0015074">
    <property type="term" value="P:DNA integration"/>
    <property type="evidence" value="ECO:0007669"/>
    <property type="project" value="InterPro"/>
</dbReference>
<sequence length="1472" mass="165238">MAEAMSDLLTVFREQMVLQQEQHRQQMESLMALMKSSSGLGTKSVPSFTPFDPSSELWTDYYARFNTFVEAHSVQENKRSHIFLTNQSPVTFKLLNNLAKQKSPPMDINSLTMKAIEEFMLEQFHPKRFVVRERYKFWAEIRRKPGETIQDLAARIRQDAVTCDFSSITNPQDEAMRTRFICSCENEAVLKALFKIKDDDLSFSRAIEIATQIEDAAKCAKETVYGTSTGSSQVKKIKKPNAPARPTEHAHQTFRPKHKIRQDFPVGTCSRCGGPHCGKDCKFKKAVCRFCQKTGHIEKVCLQKRKFVSKIETLSTVKRMQIFPHLQVSAELRDNSVSFEVDTGAGDNFICSEIWHQMGKPPLQPVTSRFESASGHPLPVLGSFQEKIKVEGTKPTLINLVVTKISKLNILGRSAIKELNISVDRMLQQIKQINGSQSYSKSNQPNSALQTACKSLCAEFPTLFSPGLGLLKDFELDIKFRVDAKPVFCKPRTVPLAVQDDLEKAYDAGIAKGIWKPTTFGSYGTPVVPIRKKALQGQTKAQIRVCGDYSVTVNPQLETHRHPIPKPEDLMRRLGGGHYFSKIDLADAYNQIQLSPASQEKLALSTHRGVLLQQRLPFGITSAPGYFQEVMDQLTHDLPGVAVYIDDCLVSGTDADSHLQNLRRLLQRLEENGLRCRMEKCEFGKPFVEYLGHTLSREGIAKGSKVDAITKMPAPTNIPELRAFLGQIQFYGKFLPNLATVLEPLYNLTRKDSRWKWGAKEQASFQQVKDWLCTDTVLAHFDPSLDIGISCDASDCGIGAVLFHRFPDGSERPIANVSKTLSPAQRRYSQIHKEALAIIFALTKFHQFLYARKFILVTDHKPLLNIFSPHKATPALAANRLARWAVTLSQYDYSIEYRQSSKHGNADALSRLPSGPDTAFDEREGNADMDSVCTVRIISTQIRSTDPGVVARESSKDAVISTVMRHCREGWPPCHPPNESGGTYSVHSFRQVQDSLSCEAGCLFYGARLVIPTSLQRQVLHILHQGHFGMQRMKQLARTAVYWPGIDSQIVDLCRTCLSCAEHQSNPPKAPVHPWMLPEKPWSRVHIDHAVNFMGHNWLVLIDAYSKYPIIHQTTSTSSKATIQLLEEDFAHFGFPHTIVSDNATSFSSGEFQSWCQEHGITHLAGAPYHPATNGAAERLVQSFKKSLRKSSLLPKSALQEFLMMYRRTPLASGLSPSEILNGRQIRSLIDILKPSPVHIAQGRQSQTTRAETTSSSSVAKVLHSYKAGTPVYAAYYGPRNDKDPRWVPAIVKKPLGARTILVHVCPRGPVWKRHIEQLRPRYGADQDADPGEVTILESTTHPPLQNPAPPVVLDTTAQPPLQIPGPAEPMSRWPQQTTYGPDNSRRSRRQRRPRIGCYQKYGPMIKEAPDIDKANEHSASLDLELVSLRGGSAYDARLVSSHFWRKFSWLENRATEKLTDERTIIDVVDLI</sequence>
<dbReference type="InterPro" id="IPR050951">
    <property type="entry name" value="Retrovirus_Pol_polyprotein"/>
</dbReference>
<dbReference type="EC" id="2.7.7.49" evidence="1"/>
<dbReference type="PANTHER" id="PTHR37984:SF5">
    <property type="entry name" value="PROTEIN NYNRIN-LIKE"/>
    <property type="match status" value="1"/>
</dbReference>
<dbReference type="Gene3D" id="2.40.70.10">
    <property type="entry name" value="Acid Proteases"/>
    <property type="match status" value="1"/>
</dbReference>
<evidence type="ECO:0000256" key="7">
    <source>
        <dbReference type="ARBA" id="ARBA00022918"/>
    </source>
</evidence>
<evidence type="ECO:0000313" key="12">
    <source>
        <dbReference type="EMBL" id="KAK3719874.1"/>
    </source>
</evidence>
<dbReference type="FunFam" id="3.30.420.10:FF:000063">
    <property type="entry name" value="Retrovirus-related Pol polyprotein from transposon 297-like Protein"/>
    <property type="match status" value="1"/>
</dbReference>
<dbReference type="Pfam" id="PF17917">
    <property type="entry name" value="RT_RNaseH"/>
    <property type="match status" value="1"/>
</dbReference>
<evidence type="ECO:0000256" key="2">
    <source>
        <dbReference type="ARBA" id="ARBA00022679"/>
    </source>
</evidence>
<dbReference type="InterPro" id="IPR036397">
    <property type="entry name" value="RNaseH_sf"/>
</dbReference>
<evidence type="ECO:0000256" key="3">
    <source>
        <dbReference type="ARBA" id="ARBA00022695"/>
    </source>
</evidence>
<dbReference type="GO" id="GO:0003964">
    <property type="term" value="F:RNA-directed DNA polymerase activity"/>
    <property type="evidence" value="ECO:0007669"/>
    <property type="project" value="UniProtKB-KW"/>
</dbReference>
<dbReference type="GO" id="GO:0004519">
    <property type="term" value="F:endonuclease activity"/>
    <property type="evidence" value="ECO:0007669"/>
    <property type="project" value="UniProtKB-KW"/>
</dbReference>
<feature type="region of interest" description="Disordered" evidence="9">
    <location>
        <begin position="1338"/>
        <end position="1394"/>
    </location>
</feature>
<evidence type="ECO:0000256" key="1">
    <source>
        <dbReference type="ARBA" id="ARBA00012493"/>
    </source>
</evidence>
<proteinExistence type="predicted"/>
<dbReference type="InterPro" id="IPR041588">
    <property type="entry name" value="Integrase_H2C2"/>
</dbReference>
<keyword evidence="6" id="KW-0378">Hydrolase</keyword>
<keyword evidence="7" id="KW-0695">RNA-directed DNA polymerase</keyword>
<keyword evidence="13" id="KW-1185">Reference proteome</keyword>
<dbReference type="FunFam" id="3.10.20.370:FF:000001">
    <property type="entry name" value="Retrovirus-related Pol polyprotein from transposon 17.6-like protein"/>
    <property type="match status" value="1"/>
</dbReference>
<dbReference type="InterPro" id="IPR012337">
    <property type="entry name" value="RNaseH-like_sf"/>
</dbReference>
<dbReference type="InterPro" id="IPR043502">
    <property type="entry name" value="DNA/RNA_pol_sf"/>
</dbReference>
<dbReference type="InterPro" id="IPR021109">
    <property type="entry name" value="Peptidase_aspartic_dom_sf"/>
</dbReference>
<keyword evidence="8" id="KW-0175">Coiled coil</keyword>
<evidence type="ECO:0000256" key="5">
    <source>
        <dbReference type="ARBA" id="ARBA00022759"/>
    </source>
</evidence>
<feature type="domain" description="Reverse transcriptase" evidence="10">
    <location>
        <begin position="511"/>
        <end position="695"/>
    </location>
</feature>
<evidence type="ECO:0000259" key="11">
    <source>
        <dbReference type="PROSITE" id="PS50994"/>
    </source>
</evidence>
<dbReference type="GO" id="GO:0016787">
    <property type="term" value="F:hydrolase activity"/>
    <property type="evidence" value="ECO:0007669"/>
    <property type="project" value="UniProtKB-KW"/>
</dbReference>
<evidence type="ECO:0000256" key="6">
    <source>
        <dbReference type="ARBA" id="ARBA00022801"/>
    </source>
</evidence>
<dbReference type="GO" id="GO:0003676">
    <property type="term" value="F:nucleic acid binding"/>
    <property type="evidence" value="ECO:0007669"/>
    <property type="project" value="InterPro"/>
</dbReference>
<keyword evidence="4" id="KW-0540">Nuclease</keyword>
<feature type="region of interest" description="Disordered" evidence="9">
    <location>
        <begin position="231"/>
        <end position="255"/>
    </location>
</feature>
<keyword evidence="5" id="KW-0255">Endonuclease</keyword>
<dbReference type="FunFam" id="3.30.70.270:FF:000020">
    <property type="entry name" value="Transposon Tf2-6 polyprotein-like Protein"/>
    <property type="match status" value="1"/>
</dbReference>
<gene>
    <name evidence="12" type="ORF">RRG08_040174</name>
</gene>
<dbReference type="PROSITE" id="PS50878">
    <property type="entry name" value="RT_POL"/>
    <property type="match status" value="1"/>
</dbReference>
<accession>A0AAE0XW61</accession>
<reference evidence="12" key="1">
    <citation type="journal article" date="2023" name="G3 (Bethesda)">
        <title>A reference genome for the long-term kleptoplast-retaining sea slug Elysia crispata morphotype clarki.</title>
        <authorList>
            <person name="Eastman K.E."/>
            <person name="Pendleton A.L."/>
            <person name="Shaikh M.A."/>
            <person name="Suttiyut T."/>
            <person name="Ogas R."/>
            <person name="Tomko P."/>
            <person name="Gavelis G."/>
            <person name="Widhalm J.R."/>
            <person name="Wisecaver J.H."/>
        </authorList>
    </citation>
    <scope>NUCLEOTIDE SEQUENCE</scope>
    <source>
        <strain evidence="12">ECLA1</strain>
    </source>
</reference>
<dbReference type="Gene3D" id="1.10.340.70">
    <property type="match status" value="1"/>
</dbReference>
<dbReference type="InterPro" id="IPR043128">
    <property type="entry name" value="Rev_trsase/Diguanyl_cyclase"/>
</dbReference>
<evidence type="ECO:0000256" key="8">
    <source>
        <dbReference type="SAM" id="Coils"/>
    </source>
</evidence>
<dbReference type="InterPro" id="IPR000477">
    <property type="entry name" value="RT_dom"/>
</dbReference>
<name>A0AAE0XW61_9GAST</name>
<dbReference type="CDD" id="cd09274">
    <property type="entry name" value="RNase_HI_RT_Ty3"/>
    <property type="match status" value="1"/>
</dbReference>
<dbReference type="Proteomes" id="UP001283361">
    <property type="component" value="Unassembled WGS sequence"/>
</dbReference>
<keyword evidence="3" id="KW-0548">Nucleotidyltransferase</keyword>
<dbReference type="PANTHER" id="PTHR37984">
    <property type="entry name" value="PROTEIN CBG26694"/>
    <property type="match status" value="1"/>
</dbReference>
<feature type="domain" description="Integrase catalytic" evidence="11">
    <location>
        <begin position="1077"/>
        <end position="1245"/>
    </location>
</feature>
<dbReference type="FunFam" id="1.10.340.70:FF:000003">
    <property type="entry name" value="Protein CBG25708"/>
    <property type="match status" value="1"/>
</dbReference>
<dbReference type="Pfam" id="PF17921">
    <property type="entry name" value="Integrase_H2C2"/>
    <property type="match status" value="1"/>
</dbReference>
<dbReference type="PROSITE" id="PS50994">
    <property type="entry name" value="INTEGRASE"/>
    <property type="match status" value="1"/>
</dbReference>
<dbReference type="Gene3D" id="3.30.70.270">
    <property type="match status" value="2"/>
</dbReference>
<evidence type="ECO:0000256" key="9">
    <source>
        <dbReference type="SAM" id="MobiDB-lite"/>
    </source>
</evidence>